<dbReference type="EMBL" id="CP043451">
    <property type="protein sequence ID" value="QEM06200.1"/>
    <property type="molecule type" value="Genomic_DNA"/>
</dbReference>
<dbReference type="InterPro" id="IPR014710">
    <property type="entry name" value="RmlC-like_jellyroll"/>
</dbReference>
<dbReference type="PROSITE" id="PS50042">
    <property type="entry name" value="CNMP_BINDING_3"/>
    <property type="match status" value="1"/>
</dbReference>
<dbReference type="EMBL" id="CP043450">
    <property type="protein sequence ID" value="QEM13717.1"/>
    <property type="molecule type" value="Genomic_DNA"/>
</dbReference>
<dbReference type="KEGG" id="mrub:DEO27_028115"/>
<evidence type="ECO:0000259" key="1">
    <source>
        <dbReference type="PROSITE" id="PS50042"/>
    </source>
</evidence>
<reference evidence="2 4" key="1">
    <citation type="submission" date="2019-08" db="EMBL/GenBank/DDBJ databases">
        <title>Comparative genome analysis confer to the adaptation heavy metal polluted environment.</title>
        <authorList>
            <person name="Li Y."/>
        </authorList>
    </citation>
    <scope>NUCLEOTIDE SEQUENCE [LARGE SCALE GENOMIC DNA]</scope>
    <source>
        <strain evidence="3">P1</strain>
        <strain evidence="2 4">P2</strain>
    </source>
</reference>
<evidence type="ECO:0000313" key="4">
    <source>
        <dbReference type="Proteomes" id="UP000250557"/>
    </source>
</evidence>
<dbReference type="Proteomes" id="UP000250557">
    <property type="component" value="Chromosome"/>
</dbReference>
<sequence>MQTHRLFDVLFSMNPLPKELTNEANRKELINYINSKIGFSHHTHRQLLLNPGQIADHLYFVENGMARGYYDDELKEKEYTICLWDEQTIITEPQSFLKRTPSQLYIEVMPGSRLLSISRQQLSDLIDAFPYAEIFIRCLMLQYVSYHTKRTHDLISLSAWERYLDLLQKHPKIEQKISKEIIASYLGITPQSLSRLIKDNGHP</sequence>
<accession>A0A364X057</accession>
<dbReference type="Gene3D" id="2.60.120.10">
    <property type="entry name" value="Jelly Rolls"/>
    <property type="match status" value="1"/>
</dbReference>
<dbReference type="RefSeq" id="WP_112571052.1">
    <property type="nucleotide sequence ID" value="NZ_CP043450.1"/>
</dbReference>
<dbReference type="AlphaFoldDB" id="A0A364X057"/>
<gene>
    <name evidence="3" type="ORF">DEO27_028115</name>
    <name evidence="2" type="ORF">DIU31_022760</name>
</gene>
<keyword evidence="5" id="KW-1185">Reference proteome</keyword>
<dbReference type="Proteomes" id="UP000251402">
    <property type="component" value="Chromosome"/>
</dbReference>
<organism evidence="2 4">
    <name type="scientific">Mucilaginibacter rubeus</name>
    <dbReference type="NCBI Taxonomy" id="2027860"/>
    <lineage>
        <taxon>Bacteria</taxon>
        <taxon>Pseudomonadati</taxon>
        <taxon>Bacteroidota</taxon>
        <taxon>Sphingobacteriia</taxon>
        <taxon>Sphingobacteriales</taxon>
        <taxon>Sphingobacteriaceae</taxon>
        <taxon>Mucilaginibacter</taxon>
    </lineage>
</organism>
<proteinExistence type="predicted"/>
<dbReference type="InterPro" id="IPR018490">
    <property type="entry name" value="cNMP-bd_dom_sf"/>
</dbReference>
<evidence type="ECO:0000313" key="3">
    <source>
        <dbReference type="EMBL" id="QEM13717.1"/>
    </source>
</evidence>
<dbReference type="InterPro" id="IPR000595">
    <property type="entry name" value="cNMP-bd_dom"/>
</dbReference>
<evidence type="ECO:0000313" key="2">
    <source>
        <dbReference type="EMBL" id="QEM06200.1"/>
    </source>
</evidence>
<protein>
    <submittedName>
        <fullName evidence="2">Crp/Fnr family transcriptional regulator</fullName>
    </submittedName>
</protein>
<dbReference type="SUPFAM" id="SSF51206">
    <property type="entry name" value="cAMP-binding domain-like"/>
    <property type="match status" value="1"/>
</dbReference>
<dbReference type="OrthoDB" id="680421at2"/>
<name>A0A364X057_9SPHI</name>
<feature type="domain" description="Cyclic nucleotide-binding" evidence="1">
    <location>
        <begin position="20"/>
        <end position="126"/>
    </location>
</feature>
<evidence type="ECO:0000313" key="5">
    <source>
        <dbReference type="Proteomes" id="UP000251402"/>
    </source>
</evidence>